<dbReference type="EC" id="2.8.2.-" evidence="3"/>
<reference evidence="5" key="1">
    <citation type="submission" date="2023-05" db="EMBL/GenBank/DDBJ databases">
        <title>Genome and transcriptome analyses reveal genes involved in the formation of fine ridges on petal epidermal cells in Hibiscus trionum.</title>
        <authorList>
            <person name="Koshimizu S."/>
            <person name="Masuda S."/>
            <person name="Ishii T."/>
            <person name="Shirasu K."/>
            <person name="Hoshino A."/>
            <person name="Arita M."/>
        </authorList>
    </citation>
    <scope>NUCLEOTIDE SEQUENCE</scope>
    <source>
        <strain evidence="5">Hamamatsu line</strain>
    </source>
</reference>
<evidence type="ECO:0000256" key="3">
    <source>
        <dbReference type="RuleBase" id="RU361155"/>
    </source>
</evidence>
<gene>
    <name evidence="5" type="ORF">HRI_002393200</name>
</gene>
<evidence type="ECO:0000313" key="5">
    <source>
        <dbReference type="EMBL" id="GMI87239.1"/>
    </source>
</evidence>
<evidence type="ECO:0000259" key="4">
    <source>
        <dbReference type="Pfam" id="PF00685"/>
    </source>
</evidence>
<sequence length="119" mass="13923">MNFVITARGIDSWPMDEAFGSFCQGVHAFRPFHDHVCFLGKPFEKEGEVDKVQWRCSLERLKNLDANRHGVEPWLGIDYKHYFRHGIVGDWKNYFTGEMEQKLDHITTMKFEGSGQGFH</sequence>
<protein>
    <recommendedName>
        <fullName evidence="3">Sulfotransferase</fullName>
        <ecNumber evidence="3">2.8.2.-</ecNumber>
    </recommendedName>
</protein>
<evidence type="ECO:0000313" key="6">
    <source>
        <dbReference type="Proteomes" id="UP001165190"/>
    </source>
</evidence>
<dbReference type="EMBL" id="BSYR01000022">
    <property type="protein sequence ID" value="GMI87239.1"/>
    <property type="molecule type" value="Genomic_DNA"/>
</dbReference>
<feature type="domain" description="Sulfotransferase" evidence="4">
    <location>
        <begin position="38"/>
        <end position="114"/>
    </location>
</feature>
<comment type="similarity">
    <text evidence="1 3">Belongs to the sulfotransferase 1 family.</text>
</comment>
<proteinExistence type="inferred from homology"/>
<name>A0A9W7HZ72_HIBTR</name>
<keyword evidence="6" id="KW-1185">Reference proteome</keyword>
<dbReference type="OrthoDB" id="205623at2759"/>
<accession>A0A9W7HZ72</accession>
<dbReference type="PANTHER" id="PTHR11783">
    <property type="entry name" value="SULFOTRANSFERASE SULT"/>
    <property type="match status" value="1"/>
</dbReference>
<organism evidence="5 6">
    <name type="scientific">Hibiscus trionum</name>
    <name type="common">Flower of an hour</name>
    <dbReference type="NCBI Taxonomy" id="183268"/>
    <lineage>
        <taxon>Eukaryota</taxon>
        <taxon>Viridiplantae</taxon>
        <taxon>Streptophyta</taxon>
        <taxon>Embryophyta</taxon>
        <taxon>Tracheophyta</taxon>
        <taxon>Spermatophyta</taxon>
        <taxon>Magnoliopsida</taxon>
        <taxon>eudicotyledons</taxon>
        <taxon>Gunneridae</taxon>
        <taxon>Pentapetalae</taxon>
        <taxon>rosids</taxon>
        <taxon>malvids</taxon>
        <taxon>Malvales</taxon>
        <taxon>Malvaceae</taxon>
        <taxon>Malvoideae</taxon>
        <taxon>Hibiscus</taxon>
    </lineage>
</organism>
<dbReference type="Proteomes" id="UP001165190">
    <property type="component" value="Unassembled WGS sequence"/>
</dbReference>
<dbReference type="Pfam" id="PF00685">
    <property type="entry name" value="Sulfotransfer_1"/>
    <property type="match status" value="1"/>
</dbReference>
<comment type="caution">
    <text evidence="5">The sequence shown here is derived from an EMBL/GenBank/DDBJ whole genome shotgun (WGS) entry which is preliminary data.</text>
</comment>
<dbReference type="InterPro" id="IPR027417">
    <property type="entry name" value="P-loop_NTPase"/>
</dbReference>
<dbReference type="AlphaFoldDB" id="A0A9W7HZ72"/>
<keyword evidence="2 3" id="KW-0808">Transferase</keyword>
<evidence type="ECO:0000256" key="2">
    <source>
        <dbReference type="ARBA" id="ARBA00022679"/>
    </source>
</evidence>
<dbReference type="GO" id="GO:0008146">
    <property type="term" value="F:sulfotransferase activity"/>
    <property type="evidence" value="ECO:0007669"/>
    <property type="project" value="InterPro"/>
</dbReference>
<dbReference type="SUPFAM" id="SSF52540">
    <property type="entry name" value="P-loop containing nucleoside triphosphate hydrolases"/>
    <property type="match status" value="1"/>
</dbReference>
<evidence type="ECO:0000256" key="1">
    <source>
        <dbReference type="ARBA" id="ARBA00005771"/>
    </source>
</evidence>
<dbReference type="InterPro" id="IPR000863">
    <property type="entry name" value="Sulfotransferase_dom"/>
</dbReference>
<dbReference type="Gene3D" id="3.40.50.300">
    <property type="entry name" value="P-loop containing nucleotide triphosphate hydrolases"/>
    <property type="match status" value="1"/>
</dbReference>